<sequence length="453" mass="50458">MSPSPSPSPSAGSQSRSAAALTHEITIVYLQELQSEISDLREEIVTGPPALLSAASRRSSTESRTSEVTESRSVSEYSSYEDKHENTWGRLSSQSAQIEKDINALCGAAAANEYAFRDDPDRHTAGRLVSQSVEIEKDIDALCGAVPDEELEEEAMPRRLLPPEKHTISGRRREYKRPETLDTEDSIASLPDLTYSSYRDTTNSLCSQPTEIDKALDALCGTVSDVDLDEAVQVPSPLLPEKRYMVDGRGEDEGINWHEAFKPKGSAAPLPDVPTTPYQAATSGLWPRLAEIRKDTQAVTDGELKKAQIPRPLRPERHNLDRPREDKNKNWYREFESEEPTDVQCRLCAQFPGGRRDFCVLCGGTVNNMKPPKALLKENPDADTNRGDEGIDWNQVAEHRDPTVNRSTAELRSLKRLSPLPDRSIIKRALKKKVGYKTVSFGVEWDTGQGSRW</sequence>
<dbReference type="AlphaFoldDB" id="A0AAJ0FW25"/>
<accession>A0AAJ0FW25</accession>
<proteinExistence type="predicted"/>
<feature type="region of interest" description="Disordered" evidence="1">
    <location>
        <begin position="48"/>
        <end position="88"/>
    </location>
</feature>
<protein>
    <submittedName>
        <fullName evidence="2">Uncharacterized protein</fullName>
    </submittedName>
</protein>
<evidence type="ECO:0000313" key="3">
    <source>
        <dbReference type="Proteomes" id="UP001251528"/>
    </source>
</evidence>
<gene>
    <name evidence="2" type="ORF">QQS21_011256</name>
</gene>
<dbReference type="Proteomes" id="UP001251528">
    <property type="component" value="Unassembled WGS sequence"/>
</dbReference>
<evidence type="ECO:0000313" key="2">
    <source>
        <dbReference type="EMBL" id="KAK2591060.1"/>
    </source>
</evidence>
<name>A0AAJ0FW25_9HYPO</name>
<feature type="compositionally biased region" description="Basic and acidic residues" evidence="1">
    <location>
        <begin position="59"/>
        <end position="70"/>
    </location>
</feature>
<dbReference type="EMBL" id="JASWJB010000368">
    <property type="protein sequence ID" value="KAK2591060.1"/>
    <property type="molecule type" value="Genomic_DNA"/>
</dbReference>
<organism evidence="2 3">
    <name type="scientific">Conoideocrella luteorostrata</name>
    <dbReference type="NCBI Taxonomy" id="1105319"/>
    <lineage>
        <taxon>Eukaryota</taxon>
        <taxon>Fungi</taxon>
        <taxon>Dikarya</taxon>
        <taxon>Ascomycota</taxon>
        <taxon>Pezizomycotina</taxon>
        <taxon>Sordariomycetes</taxon>
        <taxon>Hypocreomycetidae</taxon>
        <taxon>Hypocreales</taxon>
        <taxon>Clavicipitaceae</taxon>
        <taxon>Conoideocrella</taxon>
    </lineage>
</organism>
<keyword evidence="3" id="KW-1185">Reference proteome</keyword>
<reference evidence="2" key="1">
    <citation type="submission" date="2023-06" db="EMBL/GenBank/DDBJ databases">
        <title>Conoideocrella luteorostrata (Hypocreales: Clavicipitaceae), a potential biocontrol fungus for elongate hemlock scale in United States Christmas tree production areas.</title>
        <authorList>
            <person name="Barrett H."/>
            <person name="Lovett B."/>
            <person name="Macias A.M."/>
            <person name="Stajich J.E."/>
            <person name="Kasson M.T."/>
        </authorList>
    </citation>
    <scope>NUCLEOTIDE SEQUENCE</scope>
    <source>
        <strain evidence="2">ARSEF 14590</strain>
    </source>
</reference>
<evidence type="ECO:0000256" key="1">
    <source>
        <dbReference type="SAM" id="MobiDB-lite"/>
    </source>
</evidence>
<comment type="caution">
    <text evidence="2">The sequence shown here is derived from an EMBL/GenBank/DDBJ whole genome shotgun (WGS) entry which is preliminary data.</text>
</comment>